<dbReference type="GO" id="GO:0016616">
    <property type="term" value="F:oxidoreductase activity, acting on the CH-OH group of donors, NAD or NADP as acceptor"/>
    <property type="evidence" value="ECO:0007669"/>
    <property type="project" value="TreeGrafter"/>
</dbReference>
<evidence type="ECO:0000256" key="1">
    <source>
        <dbReference type="ARBA" id="ARBA00023002"/>
    </source>
</evidence>
<gene>
    <name evidence="2" type="ORF">PoB_005654700</name>
</gene>
<dbReference type="PANTHER" id="PTHR10366">
    <property type="entry name" value="NAD DEPENDENT EPIMERASE/DEHYDRATASE"/>
    <property type="match status" value="1"/>
</dbReference>
<evidence type="ECO:0000313" key="3">
    <source>
        <dbReference type="Proteomes" id="UP000735302"/>
    </source>
</evidence>
<keyword evidence="3" id="KW-1185">Reference proteome</keyword>
<dbReference type="InterPro" id="IPR050425">
    <property type="entry name" value="NAD(P)_dehydrat-like"/>
</dbReference>
<dbReference type="InterPro" id="IPR036291">
    <property type="entry name" value="NAD(P)-bd_dom_sf"/>
</dbReference>
<keyword evidence="1" id="KW-0560">Oxidoreductase</keyword>
<dbReference type="AlphaFoldDB" id="A0AAV4CEQ4"/>
<comment type="caution">
    <text evidence="2">The sequence shown here is derived from an EMBL/GenBank/DDBJ whole genome shotgun (WGS) entry which is preliminary data.</text>
</comment>
<dbReference type="Proteomes" id="UP000735302">
    <property type="component" value="Unassembled WGS sequence"/>
</dbReference>
<dbReference type="EMBL" id="BLXT01006199">
    <property type="protein sequence ID" value="GFO30042.1"/>
    <property type="molecule type" value="Genomic_DNA"/>
</dbReference>
<organism evidence="2 3">
    <name type="scientific">Plakobranchus ocellatus</name>
    <dbReference type="NCBI Taxonomy" id="259542"/>
    <lineage>
        <taxon>Eukaryota</taxon>
        <taxon>Metazoa</taxon>
        <taxon>Spiralia</taxon>
        <taxon>Lophotrochozoa</taxon>
        <taxon>Mollusca</taxon>
        <taxon>Gastropoda</taxon>
        <taxon>Heterobranchia</taxon>
        <taxon>Euthyneura</taxon>
        <taxon>Panpulmonata</taxon>
        <taxon>Sacoglossa</taxon>
        <taxon>Placobranchoidea</taxon>
        <taxon>Plakobranchidae</taxon>
        <taxon>Plakobranchus</taxon>
    </lineage>
</organism>
<dbReference type="Gene3D" id="3.40.50.720">
    <property type="entry name" value="NAD(P)-binding Rossmann-like Domain"/>
    <property type="match status" value="1"/>
</dbReference>
<proteinExistence type="predicted"/>
<dbReference type="SUPFAM" id="SSF51735">
    <property type="entry name" value="NAD(P)-binding Rossmann-fold domains"/>
    <property type="match status" value="1"/>
</dbReference>
<protein>
    <recommendedName>
        <fullName evidence="4">NAD-dependent epimerase/dehydratase domain-containing protein</fullName>
    </recommendedName>
</protein>
<evidence type="ECO:0008006" key="4">
    <source>
        <dbReference type="Google" id="ProtNLM"/>
    </source>
</evidence>
<evidence type="ECO:0000313" key="2">
    <source>
        <dbReference type="EMBL" id="GFO30042.1"/>
    </source>
</evidence>
<dbReference type="PANTHER" id="PTHR10366:SF564">
    <property type="entry name" value="STEROL-4-ALPHA-CARBOXYLATE 3-DEHYDROGENASE, DECARBOXYLATING"/>
    <property type="match status" value="1"/>
</dbReference>
<sequence>MDKFLNRCSVNGLINELSEVENEKKFELATVNPVLVLGPPATRSSGTSLSIIRAILLREWPALPPLYMNVCDVRDVARAHMECMTNPDAAGQRHLVYSQYLTIPEMAEIMRKEFKSQGYDPVSRVIPMAVMWLLSWFSKEHNVRYKTLTQPMPFDNSRLRNVLKIEPTDGGKSIIDMIYGMIEIGLISKTPQYKGPSN</sequence>
<name>A0AAV4CEQ4_9GAST</name>
<accession>A0AAV4CEQ4</accession>
<reference evidence="2 3" key="1">
    <citation type="journal article" date="2021" name="Elife">
        <title>Chloroplast acquisition without the gene transfer in kleptoplastic sea slugs, Plakobranchus ocellatus.</title>
        <authorList>
            <person name="Maeda T."/>
            <person name="Takahashi S."/>
            <person name="Yoshida T."/>
            <person name="Shimamura S."/>
            <person name="Takaki Y."/>
            <person name="Nagai Y."/>
            <person name="Toyoda A."/>
            <person name="Suzuki Y."/>
            <person name="Arimoto A."/>
            <person name="Ishii H."/>
            <person name="Satoh N."/>
            <person name="Nishiyama T."/>
            <person name="Hasebe M."/>
            <person name="Maruyama T."/>
            <person name="Minagawa J."/>
            <person name="Obokata J."/>
            <person name="Shigenobu S."/>
        </authorList>
    </citation>
    <scope>NUCLEOTIDE SEQUENCE [LARGE SCALE GENOMIC DNA]</scope>
</reference>